<dbReference type="HOGENOM" id="CLU_2272163_0_0_4"/>
<feature type="domain" description="DUF4158" evidence="1">
    <location>
        <begin position="2"/>
        <end position="55"/>
    </location>
</feature>
<dbReference type="Pfam" id="PF13700">
    <property type="entry name" value="DUF4158"/>
    <property type="match status" value="1"/>
</dbReference>
<dbReference type="AlphaFoldDB" id="E5AV25"/>
<evidence type="ECO:0000313" key="2">
    <source>
        <dbReference type="EMBL" id="CBW76949.1"/>
    </source>
</evidence>
<dbReference type="KEGG" id="brh:RBRH_01832"/>
<name>E5AV25_MYCRK</name>
<accession>E5AV25</accession>
<dbReference type="InterPro" id="IPR025296">
    <property type="entry name" value="DUF4158"/>
</dbReference>
<dbReference type="Proteomes" id="UP000007437">
    <property type="component" value="Plasmid pBRH01"/>
</dbReference>
<dbReference type="eggNOG" id="COG4644">
    <property type="taxonomic scope" value="Bacteria"/>
</dbReference>
<dbReference type="EMBL" id="FR687360">
    <property type="protein sequence ID" value="CBW76949.1"/>
    <property type="molecule type" value="Genomic_DNA"/>
</dbReference>
<reference evidence="2 3" key="1">
    <citation type="journal article" date="2011" name="J. Bacteriol.">
        <title>Complete genome sequence of Burkholderia rhizoxinica, an endosymbiont of Rhizopus microsporus.</title>
        <authorList>
            <person name="Lackner G."/>
            <person name="Moebius N."/>
            <person name="Partida-Martinez L."/>
            <person name="Hertweck C."/>
        </authorList>
    </citation>
    <scope>NUCLEOTIDE SEQUENCE [LARGE SCALE GENOMIC DNA]</scope>
    <source>
        <strain evidence="3">DSM 19002 / CIP 109453 / HKI 454</strain>
        <plasmid evidence="2 3">pBRH01</plasmid>
    </source>
</reference>
<keyword evidence="2" id="KW-0614">Plasmid</keyword>
<protein>
    <submittedName>
        <fullName evidence="2">Transposase</fullName>
    </submittedName>
</protein>
<sequence length="102" mass="11005">MFGLSHYRATVHSLVGLAMQTNKGIVLAQALVEYPRRQVILLPSVNVIERICAKVMTAYNPPDLQNIDGGASLGRASSKTRPVAGAPSGFEIFRTIAAMHNQ</sequence>
<proteinExistence type="predicted"/>
<organism evidence="2 3">
    <name type="scientific">Mycetohabitans rhizoxinica (strain DSM 19002 / CIP 109453 / HKI 454)</name>
    <name type="common">Paraburkholderia rhizoxinica</name>
    <dbReference type="NCBI Taxonomy" id="882378"/>
    <lineage>
        <taxon>Bacteria</taxon>
        <taxon>Pseudomonadati</taxon>
        <taxon>Pseudomonadota</taxon>
        <taxon>Betaproteobacteria</taxon>
        <taxon>Burkholderiales</taxon>
        <taxon>Burkholderiaceae</taxon>
        <taxon>Mycetohabitans</taxon>
    </lineage>
</organism>
<evidence type="ECO:0000259" key="1">
    <source>
        <dbReference type="Pfam" id="PF13700"/>
    </source>
</evidence>
<geneLocation type="plasmid" evidence="2 3">
    <name>pBRH01</name>
</geneLocation>
<evidence type="ECO:0000313" key="3">
    <source>
        <dbReference type="Proteomes" id="UP000007437"/>
    </source>
</evidence>
<gene>
    <name evidence="2" type="ordered locus">RBRH_01832</name>
</gene>